<feature type="region of interest" description="Disordered" evidence="1">
    <location>
        <begin position="1"/>
        <end position="88"/>
    </location>
</feature>
<sequence length="310" mass="33990">MSVQEASIHRRRSRRLSPDSALPVPSGSSPTTTTTRGRRHPDTQDPLPSDTDSIRCHSGDSDILAGRTMPSSVPSLSSDAASVSSSTSSLSLDTGWASGLANHILEDDGTGALVVLPTALPPPAPSPPPRPLSISSSPAAIATQSHPPQTPRRYICLFPVLDCHDTFDDADQWKTHVLSHFRTHDPPDTARCPLCPDLCFEDDSPDSPDAGRAWDRMLDHVDAAHYRRGQSLAGCRPDFALMQYLFRLRIISVDQFKGMQMPPPPSSPAYHRSQEPLRRNIGSSDEPYCAPYSRRREERMRGQRRGVSVV</sequence>
<dbReference type="GeneID" id="4315754"/>
<feature type="region of interest" description="Disordered" evidence="1">
    <location>
        <begin position="116"/>
        <end position="147"/>
    </location>
</feature>
<name>Q0CYW5_ASPTN</name>
<dbReference type="HOGENOM" id="CLU_066273_0_1_1"/>
<gene>
    <name evidence="2" type="ORF">ATEG_01119</name>
</gene>
<dbReference type="OrthoDB" id="409136at2759"/>
<dbReference type="Proteomes" id="UP000007963">
    <property type="component" value="Unassembled WGS sequence"/>
</dbReference>
<evidence type="ECO:0000313" key="3">
    <source>
        <dbReference type="Proteomes" id="UP000007963"/>
    </source>
</evidence>
<dbReference type="STRING" id="341663.Q0CYW5"/>
<reference evidence="3" key="1">
    <citation type="submission" date="2005-09" db="EMBL/GenBank/DDBJ databases">
        <title>Annotation of the Aspergillus terreus NIH2624 genome.</title>
        <authorList>
            <person name="Birren B.W."/>
            <person name="Lander E.S."/>
            <person name="Galagan J.E."/>
            <person name="Nusbaum C."/>
            <person name="Devon K."/>
            <person name="Henn M."/>
            <person name="Ma L.-J."/>
            <person name="Jaffe D.B."/>
            <person name="Butler J."/>
            <person name="Alvarez P."/>
            <person name="Gnerre S."/>
            <person name="Grabherr M."/>
            <person name="Kleber M."/>
            <person name="Mauceli E.W."/>
            <person name="Brockman W."/>
            <person name="Rounsley S."/>
            <person name="Young S.K."/>
            <person name="LaButti K."/>
            <person name="Pushparaj V."/>
            <person name="DeCaprio D."/>
            <person name="Crawford M."/>
            <person name="Koehrsen M."/>
            <person name="Engels R."/>
            <person name="Montgomery P."/>
            <person name="Pearson M."/>
            <person name="Howarth C."/>
            <person name="Larson L."/>
            <person name="Luoma S."/>
            <person name="White J."/>
            <person name="Alvarado L."/>
            <person name="Kodira C.D."/>
            <person name="Zeng Q."/>
            <person name="Oleary S."/>
            <person name="Yandava C."/>
            <person name="Denning D.W."/>
            <person name="Nierman W.C."/>
            <person name="Milne T."/>
            <person name="Madden K."/>
        </authorList>
    </citation>
    <scope>NUCLEOTIDE SEQUENCE [LARGE SCALE GENOMIC DNA]</scope>
    <source>
        <strain evidence="3">NIH 2624 / FGSC A1156</strain>
    </source>
</reference>
<dbReference type="AlphaFoldDB" id="Q0CYW5"/>
<feature type="compositionally biased region" description="Low complexity" evidence="1">
    <location>
        <begin position="132"/>
        <end position="143"/>
    </location>
</feature>
<feature type="compositionally biased region" description="Pro residues" evidence="1">
    <location>
        <begin position="119"/>
        <end position="131"/>
    </location>
</feature>
<evidence type="ECO:0000256" key="1">
    <source>
        <dbReference type="SAM" id="MobiDB-lite"/>
    </source>
</evidence>
<dbReference type="VEuPathDB" id="FungiDB:ATEG_01119"/>
<dbReference type="RefSeq" id="XP_001208484.1">
    <property type="nucleotide sequence ID" value="XM_001208484.1"/>
</dbReference>
<dbReference type="OMA" id="SHFRTHE"/>
<organism evidence="2 3">
    <name type="scientific">Aspergillus terreus (strain NIH 2624 / FGSC A1156)</name>
    <dbReference type="NCBI Taxonomy" id="341663"/>
    <lineage>
        <taxon>Eukaryota</taxon>
        <taxon>Fungi</taxon>
        <taxon>Dikarya</taxon>
        <taxon>Ascomycota</taxon>
        <taxon>Pezizomycotina</taxon>
        <taxon>Eurotiomycetes</taxon>
        <taxon>Eurotiomycetidae</taxon>
        <taxon>Eurotiales</taxon>
        <taxon>Aspergillaceae</taxon>
        <taxon>Aspergillus</taxon>
        <taxon>Aspergillus subgen. Circumdati</taxon>
    </lineage>
</organism>
<accession>Q0CYW5</accession>
<protein>
    <submittedName>
        <fullName evidence="2">Uncharacterized protein</fullName>
    </submittedName>
</protein>
<dbReference type="eggNOG" id="ENOG502SXMF">
    <property type="taxonomic scope" value="Eukaryota"/>
</dbReference>
<feature type="compositionally biased region" description="Low complexity" evidence="1">
    <location>
        <begin position="70"/>
        <end position="88"/>
    </location>
</feature>
<dbReference type="EMBL" id="CH476595">
    <property type="protein sequence ID" value="EAU37876.1"/>
    <property type="molecule type" value="Genomic_DNA"/>
</dbReference>
<proteinExistence type="predicted"/>
<feature type="region of interest" description="Disordered" evidence="1">
    <location>
        <begin position="259"/>
        <end position="310"/>
    </location>
</feature>
<evidence type="ECO:0000313" key="2">
    <source>
        <dbReference type="EMBL" id="EAU37876.1"/>
    </source>
</evidence>
<feature type="compositionally biased region" description="Low complexity" evidence="1">
    <location>
        <begin position="25"/>
        <end position="35"/>
    </location>
</feature>